<dbReference type="GO" id="GO:0007018">
    <property type="term" value="P:microtubule-based movement"/>
    <property type="evidence" value="ECO:0007669"/>
    <property type="project" value="InterPro"/>
</dbReference>
<evidence type="ECO:0000256" key="6">
    <source>
        <dbReference type="SAM" id="MobiDB-lite"/>
    </source>
</evidence>
<dbReference type="PANTHER" id="PTHR47968:SF36">
    <property type="entry name" value="KINESIN HEAVY CHAIN ISOFORM X1"/>
    <property type="match status" value="1"/>
</dbReference>
<sequence length="964" mass="110209">MSDQAQSMLERDEKIKVFVRIRPQLRSEIGKEVVTLADRENPRLLRIIDHQHNLESQFNRVFDMRSTQREVFDSVQYCLDSVIAGFNSTIFAYGQTGSGKTYSIFGEGFQKGVLEQIMQREDMKRKGMSESETVKILKKSKLGVIPRAVSHVFSELEKNALKVTVYMSFLQIYNEQIFDLLGRHPGQSRGTEKSLRIREDQGQGIYVEGLTEYIVTNKDQCLELLVKGERIRAKRTTRLNMQSSRSHSIFQLVIESDEADDKGMLKRAKLNIGDLAGSEKIFLEEFPSAQHLNELKNINLSLTNLGKVISKLAKKTAPSHISFRDSKLTRLLQDSLGGNTRTCLLATISPTIDFIDETLSTIKFADRTKFVTMKVTKNEINAQDDILVQKLQKEISYLKDLLQMRRKGDKNSLQEQLFRLREENDRLRQIALSISDVEKLKQENKMMRLEMQKITNSSIDENDQNSDDESSSYINKQYRGADETKSVNSNQPFQRSNSILDHQNPLNTASEQMNFIKRTIQDTGATEDQELRDSVSQVNRALRIVDDESHSVRQPRKVIQELLNKQNRLRKQINQLGKEESEVGQENAIYRERNSILVMNQANSEEEEADFDTYQIALEQSAKFSKQGLNHSRNLAGLAVNRSAALDNNAHSIMRVQHPPIQHQTYSANESKQTFTSVKKLLAEAPEHNIIGLSKQSVEAYNLPMISGGSRNNSQGKTVQNSRTAFKSNRNNSNIKSEIRKDPYGQVLTVNLAEVTPTQNKNEVKRTLRYRAGNDVTRTEVKQQRIYSDALPQGQGLNMRRKSNGDNNTQRTRNVGMIGSIGSLNLARKSLPRLHNYQNNGDLESLSANQIAVPVSTRPAQQRKGIPAKQSQETLLQARENEEKRLKHEQELFYKRATERLMALEQMEQERKRRFEQELIKLQSESAYLGGGLNSQRGQQQQMFIRRNIGKANLIQANSIWIKK</sequence>
<dbReference type="OrthoDB" id="123929at2759"/>
<evidence type="ECO:0000256" key="4">
    <source>
        <dbReference type="PROSITE-ProRule" id="PRU00283"/>
    </source>
</evidence>
<keyword evidence="3 4" id="KW-0505">Motor protein</keyword>
<dbReference type="Gene3D" id="3.40.850.10">
    <property type="entry name" value="Kinesin motor domain"/>
    <property type="match status" value="1"/>
</dbReference>
<keyword evidence="1" id="KW-0493">Microtubule</keyword>
<dbReference type="GO" id="GO:0005524">
    <property type="term" value="F:ATP binding"/>
    <property type="evidence" value="ECO:0007669"/>
    <property type="project" value="UniProtKB-UniRule"/>
</dbReference>
<keyword evidence="4" id="KW-0547">Nucleotide-binding</keyword>
<gene>
    <name evidence="8" type="ORF">FGO68_gene1664</name>
</gene>
<evidence type="ECO:0000256" key="3">
    <source>
        <dbReference type="ARBA" id="ARBA00023175"/>
    </source>
</evidence>
<protein>
    <recommendedName>
        <fullName evidence="7">Kinesin motor domain-containing protein</fullName>
    </recommendedName>
</protein>
<dbReference type="Pfam" id="PF00225">
    <property type="entry name" value="Kinesin"/>
    <property type="match status" value="1"/>
</dbReference>
<comment type="caution">
    <text evidence="8">The sequence shown here is derived from an EMBL/GenBank/DDBJ whole genome shotgun (WGS) entry which is preliminary data.</text>
</comment>
<feature type="region of interest" description="Disordered" evidence="6">
    <location>
        <begin position="795"/>
        <end position="814"/>
    </location>
</feature>
<dbReference type="GO" id="GO:0003777">
    <property type="term" value="F:microtubule motor activity"/>
    <property type="evidence" value="ECO:0007669"/>
    <property type="project" value="InterPro"/>
</dbReference>
<feature type="binding site" evidence="4">
    <location>
        <begin position="94"/>
        <end position="101"/>
    </location>
    <ligand>
        <name>ATP</name>
        <dbReference type="ChEBI" id="CHEBI:30616"/>
    </ligand>
</feature>
<keyword evidence="9" id="KW-1185">Reference proteome</keyword>
<dbReference type="CDD" id="cd00106">
    <property type="entry name" value="KISc"/>
    <property type="match status" value="1"/>
</dbReference>
<dbReference type="GO" id="GO:0008017">
    <property type="term" value="F:microtubule binding"/>
    <property type="evidence" value="ECO:0007669"/>
    <property type="project" value="InterPro"/>
</dbReference>
<evidence type="ECO:0000256" key="1">
    <source>
        <dbReference type="ARBA" id="ARBA00022701"/>
    </source>
</evidence>
<dbReference type="GO" id="GO:0005874">
    <property type="term" value="C:microtubule"/>
    <property type="evidence" value="ECO:0007669"/>
    <property type="project" value="UniProtKB-KW"/>
</dbReference>
<accession>A0A8J8P2H2</accession>
<proteinExistence type="inferred from homology"/>
<keyword evidence="2 5" id="KW-0175">Coiled coil</keyword>
<dbReference type="PANTHER" id="PTHR47968">
    <property type="entry name" value="CENTROMERE PROTEIN E"/>
    <property type="match status" value="1"/>
</dbReference>
<dbReference type="InterPro" id="IPR001752">
    <property type="entry name" value="Kinesin_motor_dom"/>
</dbReference>
<keyword evidence="4" id="KW-0067">ATP-binding</keyword>
<dbReference type="InterPro" id="IPR036961">
    <property type="entry name" value="Kinesin_motor_dom_sf"/>
</dbReference>
<dbReference type="InterPro" id="IPR027417">
    <property type="entry name" value="P-loop_NTPase"/>
</dbReference>
<evidence type="ECO:0000256" key="2">
    <source>
        <dbReference type="ARBA" id="ARBA00023054"/>
    </source>
</evidence>
<dbReference type="AlphaFoldDB" id="A0A8J8P2H2"/>
<evidence type="ECO:0000259" key="7">
    <source>
        <dbReference type="PROSITE" id="PS50067"/>
    </source>
</evidence>
<dbReference type="PROSITE" id="PS50067">
    <property type="entry name" value="KINESIN_MOTOR_2"/>
    <property type="match status" value="1"/>
</dbReference>
<organism evidence="8 9">
    <name type="scientific">Halteria grandinella</name>
    <dbReference type="NCBI Taxonomy" id="5974"/>
    <lineage>
        <taxon>Eukaryota</taxon>
        <taxon>Sar</taxon>
        <taxon>Alveolata</taxon>
        <taxon>Ciliophora</taxon>
        <taxon>Intramacronucleata</taxon>
        <taxon>Spirotrichea</taxon>
        <taxon>Stichotrichia</taxon>
        <taxon>Sporadotrichida</taxon>
        <taxon>Halteriidae</taxon>
        <taxon>Halteria</taxon>
    </lineage>
</organism>
<dbReference type="PRINTS" id="PR00380">
    <property type="entry name" value="KINESINHEAVY"/>
</dbReference>
<evidence type="ECO:0000256" key="5">
    <source>
        <dbReference type="SAM" id="Coils"/>
    </source>
</evidence>
<dbReference type="SUPFAM" id="SSF52540">
    <property type="entry name" value="P-loop containing nucleoside triphosphate hydrolases"/>
    <property type="match status" value="1"/>
</dbReference>
<dbReference type="EMBL" id="RRYP01000830">
    <property type="protein sequence ID" value="TNV86797.1"/>
    <property type="molecule type" value="Genomic_DNA"/>
</dbReference>
<name>A0A8J8P2H2_HALGN</name>
<dbReference type="Proteomes" id="UP000785679">
    <property type="component" value="Unassembled WGS sequence"/>
</dbReference>
<comment type="similarity">
    <text evidence="4">Belongs to the TRAFAC class myosin-kinesin ATPase superfamily. Kinesin family.</text>
</comment>
<reference evidence="8" key="1">
    <citation type="submission" date="2019-06" db="EMBL/GenBank/DDBJ databases">
        <authorList>
            <person name="Zheng W."/>
        </authorList>
    </citation>
    <scope>NUCLEOTIDE SEQUENCE</scope>
    <source>
        <strain evidence="8">QDHG01</strain>
    </source>
</reference>
<feature type="coiled-coil region" evidence="5">
    <location>
        <begin position="410"/>
        <end position="457"/>
    </location>
</feature>
<feature type="domain" description="Kinesin motor" evidence="7">
    <location>
        <begin position="14"/>
        <end position="371"/>
    </location>
</feature>
<evidence type="ECO:0000313" key="9">
    <source>
        <dbReference type="Proteomes" id="UP000785679"/>
    </source>
</evidence>
<evidence type="ECO:0000313" key="8">
    <source>
        <dbReference type="EMBL" id="TNV86797.1"/>
    </source>
</evidence>
<dbReference type="SMART" id="SM00129">
    <property type="entry name" value="KISc"/>
    <property type="match status" value="1"/>
</dbReference>
<feature type="coiled-coil region" evidence="5">
    <location>
        <begin position="869"/>
        <end position="925"/>
    </location>
</feature>
<dbReference type="InterPro" id="IPR027640">
    <property type="entry name" value="Kinesin-like_fam"/>
</dbReference>